<proteinExistence type="predicted"/>
<gene>
    <name evidence="1" type="ORF">AVEN_91150_1</name>
</gene>
<dbReference type="EMBL" id="BGPR01000504">
    <property type="protein sequence ID" value="GBM23815.1"/>
    <property type="molecule type" value="Genomic_DNA"/>
</dbReference>
<name>A0A4Y2E7R6_ARAVE</name>
<dbReference type="PANTHER" id="PTHR47331">
    <property type="entry name" value="PHD-TYPE DOMAIN-CONTAINING PROTEIN"/>
    <property type="match status" value="1"/>
</dbReference>
<dbReference type="OrthoDB" id="6435335at2759"/>
<dbReference type="Pfam" id="PF05380">
    <property type="entry name" value="Peptidase_A17"/>
    <property type="match status" value="1"/>
</dbReference>
<sequence length="333" mass="37999">MLSATHKVFDPFGFVSPVMLCPKLMLQKIWKLSLGWDEEITGSLREEFVQWFRELKALKEVRVPRWINITPDATKKFFMHTFCDASKDVYAAVSYLVQEADDKNVHFLASRSRITPLKSATIPRLELLAALVVARLTKSIVDTLGWTTVKCSYWSNSTTVLTWITKEENWSVFVNNGVQEIRKVSQPSACRHVSGVENPADLPPRGCKASYLVKTRCWEGPRWLSSFQDKGLSNGFELDEDEILQERKKSAVSALVSVNQESSISGSVNIFQNMVRLVGWITRFIQNCCSIKENRNVGELTASEFRKAELIIFRIVQKKTFQGEDDISFCLQR</sequence>
<organism evidence="1 2">
    <name type="scientific">Araneus ventricosus</name>
    <name type="common">Orbweaver spider</name>
    <name type="synonym">Epeira ventricosa</name>
    <dbReference type="NCBI Taxonomy" id="182803"/>
    <lineage>
        <taxon>Eukaryota</taxon>
        <taxon>Metazoa</taxon>
        <taxon>Ecdysozoa</taxon>
        <taxon>Arthropoda</taxon>
        <taxon>Chelicerata</taxon>
        <taxon>Arachnida</taxon>
        <taxon>Araneae</taxon>
        <taxon>Araneomorphae</taxon>
        <taxon>Entelegynae</taxon>
        <taxon>Araneoidea</taxon>
        <taxon>Araneidae</taxon>
        <taxon>Araneus</taxon>
    </lineage>
</organism>
<evidence type="ECO:0000313" key="2">
    <source>
        <dbReference type="Proteomes" id="UP000499080"/>
    </source>
</evidence>
<keyword evidence="2" id="KW-1185">Reference proteome</keyword>
<evidence type="ECO:0000313" key="1">
    <source>
        <dbReference type="EMBL" id="GBM23815.1"/>
    </source>
</evidence>
<comment type="caution">
    <text evidence="1">The sequence shown here is derived from an EMBL/GenBank/DDBJ whole genome shotgun (WGS) entry which is preliminary data.</text>
</comment>
<dbReference type="InterPro" id="IPR008042">
    <property type="entry name" value="Retrotrans_Pao"/>
</dbReference>
<dbReference type="AlphaFoldDB" id="A0A4Y2E7R6"/>
<protein>
    <submittedName>
        <fullName evidence="1">Uncharacterized protein</fullName>
    </submittedName>
</protein>
<dbReference type="Proteomes" id="UP000499080">
    <property type="component" value="Unassembled WGS sequence"/>
</dbReference>
<reference evidence="1 2" key="1">
    <citation type="journal article" date="2019" name="Sci. Rep.">
        <title>Orb-weaving spider Araneus ventricosus genome elucidates the spidroin gene catalogue.</title>
        <authorList>
            <person name="Kono N."/>
            <person name="Nakamura H."/>
            <person name="Ohtoshi R."/>
            <person name="Moran D.A.P."/>
            <person name="Shinohara A."/>
            <person name="Yoshida Y."/>
            <person name="Fujiwara M."/>
            <person name="Mori M."/>
            <person name="Tomita M."/>
            <person name="Arakawa K."/>
        </authorList>
    </citation>
    <scope>NUCLEOTIDE SEQUENCE [LARGE SCALE GENOMIC DNA]</scope>
</reference>
<accession>A0A4Y2E7R6</accession>